<comment type="caution">
    <text evidence="3">The sequence shown here is derived from an EMBL/GenBank/DDBJ whole genome shotgun (WGS) entry which is preliminary data.</text>
</comment>
<feature type="transmembrane region" description="Helical" evidence="1">
    <location>
        <begin position="262"/>
        <end position="283"/>
    </location>
</feature>
<dbReference type="RefSeq" id="WP_143125726.1">
    <property type="nucleotide sequence ID" value="NZ_VJMG01000036.1"/>
</dbReference>
<keyword evidence="1" id="KW-1133">Transmembrane helix</keyword>
<protein>
    <recommendedName>
        <fullName evidence="2">DUF6161 domain-containing protein</fullName>
    </recommendedName>
</protein>
<keyword evidence="4" id="KW-1185">Reference proteome</keyword>
<name>A0A549T813_9HYPH</name>
<sequence length="409" mass="45138">MNKSIYEILRTGFRARIVGRRELETRKFADEQIEIGAQIRQFAAAGNDKVPIQVISALEKAAADVSNAFSDSQFSLRNVLPAMDPKNVREMLTKLAGQDDFPEAVTALTAGYIYETQRVQTSIEPRYAQLEIEFISYSVWRQFDLGFPGALERAEEVQAKYAEFLETGAGSLNAKVQQVSDTVIELQAAGNEALKLTATAKAMLGEIEAKVHIATAHFEQASSGIEQNVLAADFRLVALQEGLATISAKTLWDERATAARRAFIGSAMLLGILLLMVPALALWQLDVTLSVLRHISEASMQGLPPNPTDTQLALAAISRLVVVTLPILLYVWVVRLVVRFNSRSLLLLDDARQRHTMMDTYFHLIEKQAAVKEDRALMLAALFRPSPGQGPDNVEPPNFTELMDKAIGK</sequence>
<dbReference type="EMBL" id="VJMG01000036">
    <property type="protein sequence ID" value="TRL38014.1"/>
    <property type="molecule type" value="Genomic_DNA"/>
</dbReference>
<keyword evidence="1" id="KW-0472">Membrane</keyword>
<feature type="transmembrane region" description="Helical" evidence="1">
    <location>
        <begin position="312"/>
        <end position="338"/>
    </location>
</feature>
<evidence type="ECO:0000256" key="1">
    <source>
        <dbReference type="SAM" id="Phobius"/>
    </source>
</evidence>
<evidence type="ECO:0000313" key="4">
    <source>
        <dbReference type="Proteomes" id="UP000316801"/>
    </source>
</evidence>
<dbReference type="InterPro" id="IPR046159">
    <property type="entry name" value="DUF6161"/>
</dbReference>
<dbReference type="Pfam" id="PF19658">
    <property type="entry name" value="DUF6161"/>
    <property type="match status" value="1"/>
</dbReference>
<organism evidence="3 4">
    <name type="scientific">Rhizobium straminoryzae</name>
    <dbReference type="NCBI Taxonomy" id="1387186"/>
    <lineage>
        <taxon>Bacteria</taxon>
        <taxon>Pseudomonadati</taxon>
        <taxon>Pseudomonadota</taxon>
        <taxon>Alphaproteobacteria</taxon>
        <taxon>Hyphomicrobiales</taxon>
        <taxon>Rhizobiaceae</taxon>
        <taxon>Rhizobium/Agrobacterium group</taxon>
        <taxon>Rhizobium</taxon>
    </lineage>
</organism>
<dbReference type="Proteomes" id="UP000316801">
    <property type="component" value="Unassembled WGS sequence"/>
</dbReference>
<feature type="domain" description="DUF6161" evidence="2">
    <location>
        <begin position="249"/>
        <end position="383"/>
    </location>
</feature>
<dbReference type="AlphaFoldDB" id="A0A549T813"/>
<gene>
    <name evidence="3" type="ORF">FNA46_13470</name>
</gene>
<accession>A0A549T813</accession>
<reference evidence="3 4" key="1">
    <citation type="submission" date="2019-07" db="EMBL/GenBank/DDBJ databases">
        <title>Ln-dependent methylotrophs.</title>
        <authorList>
            <person name="Tani A."/>
        </authorList>
    </citation>
    <scope>NUCLEOTIDE SEQUENCE [LARGE SCALE GENOMIC DNA]</scope>
    <source>
        <strain evidence="3 4">SM12</strain>
    </source>
</reference>
<proteinExistence type="predicted"/>
<evidence type="ECO:0000259" key="2">
    <source>
        <dbReference type="Pfam" id="PF19658"/>
    </source>
</evidence>
<evidence type="ECO:0000313" key="3">
    <source>
        <dbReference type="EMBL" id="TRL38014.1"/>
    </source>
</evidence>
<keyword evidence="1" id="KW-0812">Transmembrane</keyword>